<sequence>MPGSLQGRYIRLELIRINDLPLPSERIPAGFYVSINVDSKRHWKSPVRVVSSDESEVLGDIVILSSREVPELSVEIRVSYELGRMLGNGEVVAKFETSWDELLDRGDEPFDISFPPVGDMHPSLTLKAAVLPSCDNQDRAPLDFIVECDIARETDAGHERFATYVTSKTVSHLNDAVQHFQLVLDQCPVGHPDRAGALTNLAWARLKGYIEKDLQNDLQDIDSITSSFREALALQPQGHPDHSLATYHLIKALTWRNSEASTTAYIYESAQLSCKLLPLCPEGTYLHSIVAGADGVDCVIRACIKHPVDASDEGIHLRRVVLELCPLGNNHLLALSKLIGALRSRFEQCGSINDLDESIQCGREAVSLCSEGHSHRASYLMILGYSLQSRFDHRGNPHDLDEVISLFEEALRLSPVGHESRCLSLGHLGLALYKRFGQCGDVNDIIGAISHQREALTLRPPGNPGRTFLLNNLAIALAARYAKLDVSEDLNEAIDLFRDSLQLRPHGHPLRHTVLLNLSSALCSRFEQTEKDEDVEEVIRLCQELLEDLPSLHPDRCSSYGMLAQAYWLCHTAQRKSADLSLAVENYRLASRHATQGFPRRILLALAWARSSELYQHESALEAYQTCLDLFDNHVMTRSSIISRREAATAFRNAQLLPVDAASCVIRRDNPRRAVELLEQGRGQQWSLASRLRTPLEDLMSASPELADKLSEISKRLSDAQGSTGNADRAAADRAATQYRRLQEQWGAVVSLGSCSRLRMKTCKRQRVYGPVIILIGSQYSRSAIIVMASGEPHHVPLPSVTLTDLKNLKDRFARAIRHASSMGPKVPRNDLIVLLRAVWDEIMLPIVNFLQHDLKLKCLSRIWLCPTGAFTSIPLHAAHPFRTKEDHSGKEACLEDLYICSYTPTLSALVRSRQMMKKHVPPSFVAIGQGQPSTGKSKELLAVDSEIELVRKLVPATANRPSISGDAATRAGALQALQENTWVHLACHGKQDHEQPYNSHFVMRDEAITLLDIMEKDIPHAEFAFLSACHTAVGDEKTPDEVIHLAAGLQFSGFKSVVGTLWEVDDAVAKHVVKAFYENMFEDLEDGGVMDCTKAAWALNRATHAVKMDVPLEQRMVFIHVALSRGPPMSTFLRLMFLRNPPVLSVRPILCYRDTRSSGVKVFGIFSMIEFIDGTTPRIPFLARARSSSTTPSAPPQGLLPHLQDRSLTHPLLVHLQGNTHRTTIIISPWCSYRDDHSGIVLWNCGIPVLAHSRLAKIT</sequence>
<dbReference type="SUPFAM" id="SSF81901">
    <property type="entry name" value="HCP-like"/>
    <property type="match status" value="1"/>
</dbReference>
<dbReference type="OrthoDB" id="9991317at2759"/>
<proteinExistence type="predicted"/>
<dbReference type="EMBL" id="JABBWD010000008">
    <property type="protein sequence ID" value="KAG1780660.1"/>
    <property type="molecule type" value="Genomic_DNA"/>
</dbReference>
<evidence type="ECO:0000313" key="3">
    <source>
        <dbReference type="Proteomes" id="UP000714275"/>
    </source>
</evidence>
<reference evidence="2" key="1">
    <citation type="journal article" date="2020" name="New Phytol.">
        <title>Comparative genomics reveals dynamic genome evolution in host specialist ectomycorrhizal fungi.</title>
        <authorList>
            <person name="Lofgren L.A."/>
            <person name="Nguyen N.H."/>
            <person name="Vilgalys R."/>
            <person name="Ruytinx J."/>
            <person name="Liao H.L."/>
            <person name="Branco S."/>
            <person name="Kuo A."/>
            <person name="LaButti K."/>
            <person name="Lipzen A."/>
            <person name="Andreopoulos W."/>
            <person name="Pangilinan J."/>
            <person name="Riley R."/>
            <person name="Hundley H."/>
            <person name="Na H."/>
            <person name="Barry K."/>
            <person name="Grigoriev I.V."/>
            <person name="Stajich J.E."/>
            <person name="Kennedy P.G."/>
        </authorList>
    </citation>
    <scope>NUCLEOTIDE SEQUENCE</scope>
    <source>
        <strain evidence="2">DOB743</strain>
    </source>
</reference>
<dbReference type="AlphaFoldDB" id="A0A9P7D551"/>
<keyword evidence="3" id="KW-1185">Reference proteome</keyword>
<dbReference type="Proteomes" id="UP000714275">
    <property type="component" value="Unassembled WGS sequence"/>
</dbReference>
<comment type="caution">
    <text evidence="2">The sequence shown here is derived from an EMBL/GenBank/DDBJ whole genome shotgun (WGS) entry which is preliminary data.</text>
</comment>
<accession>A0A9P7D551</accession>
<evidence type="ECO:0000259" key="1">
    <source>
        <dbReference type="Pfam" id="PF12770"/>
    </source>
</evidence>
<dbReference type="Gene3D" id="1.25.40.10">
    <property type="entry name" value="Tetratricopeptide repeat domain"/>
    <property type="match status" value="1"/>
</dbReference>
<dbReference type="InterPro" id="IPR011990">
    <property type="entry name" value="TPR-like_helical_dom_sf"/>
</dbReference>
<name>A0A9P7D551_9AGAM</name>
<dbReference type="Pfam" id="PF12770">
    <property type="entry name" value="CHAT"/>
    <property type="match status" value="1"/>
</dbReference>
<dbReference type="InterPro" id="IPR024983">
    <property type="entry name" value="CHAT_dom"/>
</dbReference>
<feature type="domain" description="CHAT" evidence="1">
    <location>
        <begin position="836"/>
        <end position="1083"/>
    </location>
</feature>
<protein>
    <submittedName>
        <fullName evidence="2">CHAT domain-containing protein</fullName>
    </submittedName>
</protein>
<organism evidence="2 3">
    <name type="scientific">Suillus placidus</name>
    <dbReference type="NCBI Taxonomy" id="48579"/>
    <lineage>
        <taxon>Eukaryota</taxon>
        <taxon>Fungi</taxon>
        <taxon>Dikarya</taxon>
        <taxon>Basidiomycota</taxon>
        <taxon>Agaricomycotina</taxon>
        <taxon>Agaricomycetes</taxon>
        <taxon>Agaricomycetidae</taxon>
        <taxon>Boletales</taxon>
        <taxon>Suillineae</taxon>
        <taxon>Suillaceae</taxon>
        <taxon>Suillus</taxon>
    </lineage>
</organism>
<evidence type="ECO:0000313" key="2">
    <source>
        <dbReference type="EMBL" id="KAG1780660.1"/>
    </source>
</evidence>
<gene>
    <name evidence="2" type="ORF">EV702DRAFT_1042902</name>
</gene>